<evidence type="ECO:0000256" key="4">
    <source>
        <dbReference type="ARBA" id="ARBA00022525"/>
    </source>
</evidence>
<evidence type="ECO:0000256" key="6">
    <source>
        <dbReference type="ARBA" id="ARBA00023157"/>
    </source>
</evidence>
<dbReference type="GO" id="GO:0005615">
    <property type="term" value="C:extracellular space"/>
    <property type="evidence" value="ECO:0007669"/>
    <property type="project" value="TreeGrafter"/>
</dbReference>
<feature type="domain" description="Lipocalin/cytosolic fatty-acid binding" evidence="10">
    <location>
        <begin position="49"/>
        <end position="189"/>
    </location>
</feature>
<dbReference type="AlphaFoldDB" id="A0A091CPG0"/>
<dbReference type="InterPro" id="IPR003087">
    <property type="entry name" value="LCN2/LCN12"/>
</dbReference>
<keyword evidence="12" id="KW-1185">Reference proteome</keyword>
<evidence type="ECO:0000256" key="5">
    <source>
        <dbReference type="ARBA" id="ARBA00022729"/>
    </source>
</evidence>
<keyword evidence="6" id="KW-1015">Disulfide bond</keyword>
<evidence type="ECO:0000256" key="7">
    <source>
        <dbReference type="ARBA" id="ARBA00023180"/>
    </source>
</evidence>
<reference evidence="11 12" key="1">
    <citation type="submission" date="2013-11" db="EMBL/GenBank/DDBJ databases">
        <title>The Damaraland mole rat (Fukomys damarensis) genome and evolution of African mole rats.</title>
        <authorList>
            <person name="Gladyshev V.N."/>
            <person name="Fang X."/>
        </authorList>
    </citation>
    <scope>NUCLEOTIDE SEQUENCE [LARGE SCALE GENOMIC DNA]</scope>
    <source>
        <tissue evidence="11">Liver</tissue>
    </source>
</reference>
<dbReference type="PRINTS" id="PR01275">
    <property type="entry name" value="NGELATINASE"/>
</dbReference>
<comment type="subcellular location">
    <subcellularLocation>
        <location evidence="1">Secreted</location>
    </subcellularLocation>
</comment>
<dbReference type="Proteomes" id="UP000028990">
    <property type="component" value="Unassembled WGS sequence"/>
</dbReference>
<protein>
    <submittedName>
        <fullName evidence="11">Neutrophil gelatinase-associated lipocalin</fullName>
    </submittedName>
</protein>
<keyword evidence="7" id="KW-0325">Glycoprotein</keyword>
<dbReference type="InterPro" id="IPR012674">
    <property type="entry name" value="Calycin"/>
</dbReference>
<proteinExistence type="inferred from homology"/>
<gene>
    <name evidence="11" type="ORF">H920_19199</name>
</gene>
<dbReference type="InterPro" id="IPR002345">
    <property type="entry name" value="Lipocalin"/>
</dbReference>
<dbReference type="PRINTS" id="PR00179">
    <property type="entry name" value="LIPOCALIN"/>
</dbReference>
<feature type="chain" id="PRO_5001872550" evidence="9">
    <location>
        <begin position="23"/>
        <end position="291"/>
    </location>
</feature>
<evidence type="ECO:0000313" key="12">
    <source>
        <dbReference type="Proteomes" id="UP000028990"/>
    </source>
</evidence>
<evidence type="ECO:0000259" key="10">
    <source>
        <dbReference type="Pfam" id="PF00061"/>
    </source>
</evidence>
<dbReference type="InterPro" id="IPR000566">
    <property type="entry name" value="Lipocln_cytosolic_FA-bd_dom"/>
</dbReference>
<keyword evidence="5 9" id="KW-0732">Signal</keyword>
<dbReference type="GO" id="GO:0036094">
    <property type="term" value="F:small molecule binding"/>
    <property type="evidence" value="ECO:0007669"/>
    <property type="project" value="InterPro"/>
</dbReference>
<dbReference type="PANTHER" id="PTHR11430">
    <property type="entry name" value="LIPOCALIN"/>
    <property type="match status" value="1"/>
</dbReference>
<dbReference type="SUPFAM" id="SSF50814">
    <property type="entry name" value="Lipocalins"/>
    <property type="match status" value="2"/>
</dbReference>
<dbReference type="eggNOG" id="ENOG502T7VZ">
    <property type="taxonomic scope" value="Eukaryota"/>
</dbReference>
<keyword evidence="3" id="KW-0813">Transport</keyword>
<evidence type="ECO:0000256" key="3">
    <source>
        <dbReference type="ARBA" id="ARBA00022448"/>
    </source>
</evidence>
<feature type="signal peptide" evidence="9">
    <location>
        <begin position="1"/>
        <end position="22"/>
    </location>
</feature>
<dbReference type="PROSITE" id="PS00213">
    <property type="entry name" value="LIPOCALIN"/>
    <property type="match status" value="1"/>
</dbReference>
<keyword evidence="4" id="KW-0964">Secreted</keyword>
<organism evidence="11 12">
    <name type="scientific">Fukomys damarensis</name>
    <name type="common">Damaraland mole rat</name>
    <name type="synonym">Cryptomys damarensis</name>
    <dbReference type="NCBI Taxonomy" id="885580"/>
    <lineage>
        <taxon>Eukaryota</taxon>
        <taxon>Metazoa</taxon>
        <taxon>Chordata</taxon>
        <taxon>Craniata</taxon>
        <taxon>Vertebrata</taxon>
        <taxon>Euteleostomi</taxon>
        <taxon>Mammalia</taxon>
        <taxon>Eutheria</taxon>
        <taxon>Euarchontoglires</taxon>
        <taxon>Glires</taxon>
        <taxon>Rodentia</taxon>
        <taxon>Hystricomorpha</taxon>
        <taxon>Bathyergidae</taxon>
        <taxon>Fukomys</taxon>
    </lineage>
</organism>
<evidence type="ECO:0000256" key="1">
    <source>
        <dbReference type="ARBA" id="ARBA00004613"/>
    </source>
</evidence>
<evidence type="ECO:0000256" key="8">
    <source>
        <dbReference type="RuleBase" id="RU003695"/>
    </source>
</evidence>
<dbReference type="Gene3D" id="2.40.128.20">
    <property type="match status" value="2"/>
</dbReference>
<dbReference type="Pfam" id="PF00061">
    <property type="entry name" value="Lipocalin"/>
    <property type="match status" value="1"/>
</dbReference>
<name>A0A091CPG0_FUKDA</name>
<evidence type="ECO:0000313" key="11">
    <source>
        <dbReference type="EMBL" id="KFO19483.1"/>
    </source>
</evidence>
<evidence type="ECO:0000256" key="2">
    <source>
        <dbReference type="ARBA" id="ARBA00006889"/>
    </source>
</evidence>
<evidence type="ECO:0000256" key="9">
    <source>
        <dbReference type="SAM" id="SignalP"/>
    </source>
</evidence>
<dbReference type="EMBL" id="KN125037">
    <property type="protein sequence ID" value="KFO19483.1"/>
    <property type="molecule type" value="Genomic_DNA"/>
</dbReference>
<accession>A0A091CPG0</accession>
<dbReference type="STRING" id="885580.ENSFDAP00000006148"/>
<dbReference type="InterPro" id="IPR022272">
    <property type="entry name" value="Lipocalin_CS"/>
</dbReference>
<dbReference type="PANTHER" id="PTHR11430:SF13">
    <property type="entry name" value="NEUTROPHIL GELATINASE-ASSOCIATED LIPOCALIN"/>
    <property type="match status" value="1"/>
</dbReference>
<comment type="similarity">
    <text evidence="2 8">Belongs to the calycin superfamily. Lipocalin family.</text>
</comment>
<sequence>MALGLLWLSLTLLGALQTQASGTVHVARPLQTGLSRIRLQPNFKEDQFQGTWYALGVAENTIRNGSESEFSMYSNTFELSDDHSYKVTTRMKKGVVCDRWIRTLVPSYVPGQFELSDLKRYPGVQIYTVRVASTNYNQYAMLFLKMQFKDTFYYETTLYGRTKELNADLKDRFIDFATFIGFHEENIIFHVPISNGRLGRMGGCGGLSSPDAAPVQGTGRTKELSPELQELFISSAKSRGFTENNVILAVPTDTKYPLQILLRAVAFSPLATVTTVGPLICMGTQAVEHKT</sequence>
<dbReference type="OMA" id="DPVEECI"/>